<dbReference type="Proteomes" id="UP000322245">
    <property type="component" value="Unassembled WGS sequence"/>
</dbReference>
<evidence type="ECO:0000313" key="2">
    <source>
        <dbReference type="Proteomes" id="UP000322245"/>
    </source>
</evidence>
<name>A0A5D3AWC0_9TREE</name>
<evidence type="ECO:0000313" key="1">
    <source>
        <dbReference type="EMBL" id="TYJ55162.1"/>
    </source>
</evidence>
<dbReference type="EMBL" id="NIDF01000045">
    <property type="protein sequence ID" value="TYJ55162.1"/>
    <property type="molecule type" value="Genomic_DNA"/>
</dbReference>
<accession>A0A5D3AWC0</accession>
<keyword evidence="2" id="KW-1185">Reference proteome</keyword>
<reference evidence="1 2" key="1">
    <citation type="submission" date="2017-05" db="EMBL/GenBank/DDBJ databases">
        <title>The Genome Sequence of Tsuchiyaea wingfieldii DSM 27421.</title>
        <authorList>
            <person name="Cuomo C."/>
            <person name="Passer A."/>
            <person name="Billmyre B."/>
            <person name="Heitman J."/>
        </authorList>
    </citation>
    <scope>NUCLEOTIDE SEQUENCE [LARGE SCALE GENOMIC DNA]</scope>
    <source>
        <strain evidence="1 2">DSM 27421</strain>
    </source>
</reference>
<protein>
    <recommendedName>
        <fullName evidence="3">F-box domain-containing protein</fullName>
    </recommendedName>
</protein>
<proteinExistence type="predicted"/>
<comment type="caution">
    <text evidence="1">The sequence shown here is derived from an EMBL/GenBank/DDBJ whole genome shotgun (WGS) entry which is preliminary data.</text>
</comment>
<sequence length="337" mass="38331">MPQTRQSRVPAHPDTGLNFATIFPSEICQLILNDLLLLAQSDNSLSLRLMYTCNDLLNTVSPYLYKRVTLHEGNADAFFYGLADGKMKKGEVKGWQMKNEGRLEGKSVVARRLIWLSMVRRVEIMDSPALESCVTAVKALLKRPFPTRPTDLPSLFFWRAHESNVHEKPVLRISTSVCPPTWMIHGRSRFNKWQQLARFHSLELDLMGPGDVHLYHNIVLQRKLSWSTDNVIIKNLAHQTLRRIELLSGSPLKSILVIMKNGGDDHRKLLEDFAGCFAARRNTKSVLVVTIKGYQYQANESSFEIAKLMKEAYVARRVGLSDWSHSDVGQGVDFEVL</sequence>
<dbReference type="AlphaFoldDB" id="A0A5D3AWC0"/>
<gene>
    <name evidence="1" type="ORF">B9479_004200</name>
</gene>
<organism evidence="1 2">
    <name type="scientific">Cryptococcus floricola</name>
    <dbReference type="NCBI Taxonomy" id="2591691"/>
    <lineage>
        <taxon>Eukaryota</taxon>
        <taxon>Fungi</taxon>
        <taxon>Dikarya</taxon>
        <taxon>Basidiomycota</taxon>
        <taxon>Agaricomycotina</taxon>
        <taxon>Tremellomycetes</taxon>
        <taxon>Tremellales</taxon>
        <taxon>Cryptococcaceae</taxon>
        <taxon>Cryptococcus</taxon>
    </lineage>
</organism>
<evidence type="ECO:0008006" key="3">
    <source>
        <dbReference type="Google" id="ProtNLM"/>
    </source>
</evidence>